<evidence type="ECO:0000313" key="7">
    <source>
        <dbReference type="EMBL" id="ASN83477.1"/>
    </source>
</evidence>
<dbReference type="KEGG" id="dfc:DFI_18640"/>
<dbReference type="PANTHER" id="PTHR11070">
    <property type="entry name" value="UVRD / RECB / PCRA DNA HELICASE FAMILY MEMBER"/>
    <property type="match status" value="1"/>
</dbReference>
<evidence type="ECO:0000256" key="1">
    <source>
        <dbReference type="ARBA" id="ARBA00022741"/>
    </source>
</evidence>
<evidence type="ECO:0000259" key="6">
    <source>
        <dbReference type="PROSITE" id="PS51198"/>
    </source>
</evidence>
<gene>
    <name evidence="7" type="ORF">DFI_18640</name>
</gene>
<evidence type="ECO:0000256" key="4">
    <source>
        <dbReference type="ARBA" id="ARBA00022840"/>
    </source>
</evidence>
<dbReference type="PROSITE" id="PS51198">
    <property type="entry name" value="UVRD_HELICASE_ATP_BIND"/>
    <property type="match status" value="1"/>
</dbReference>
<accession>A0A221T3I1</accession>
<dbReference type="Pfam" id="PF13245">
    <property type="entry name" value="AAA_19"/>
    <property type="match status" value="1"/>
</dbReference>
<name>A0A221T3I1_9DEIO</name>
<dbReference type="InterPro" id="IPR027417">
    <property type="entry name" value="P-loop_NTPase"/>
</dbReference>
<dbReference type="GO" id="GO:0003677">
    <property type="term" value="F:DNA binding"/>
    <property type="evidence" value="ECO:0007669"/>
    <property type="project" value="InterPro"/>
</dbReference>
<dbReference type="InterPro" id="IPR014016">
    <property type="entry name" value="UvrD-like_ATP-bd"/>
</dbReference>
<keyword evidence="4 5" id="KW-0067">ATP-binding</keyword>
<reference evidence="7 8" key="1">
    <citation type="submission" date="2017-05" db="EMBL/GenBank/DDBJ databases">
        <title>The complete genome sequence of Deinococcus ficus isolated from the rhizosphere of the Ficus religiosa L. in Taiwan.</title>
        <authorList>
            <person name="Wu K.-M."/>
            <person name="Liao T.-L."/>
            <person name="Liu Y.-M."/>
            <person name="Young C.-C."/>
            <person name="Tsai S.-F."/>
        </authorList>
    </citation>
    <scope>NUCLEOTIDE SEQUENCE [LARGE SCALE GENOMIC DNA]</scope>
    <source>
        <strain evidence="7 8">CC-FR2-10</strain>
        <plasmid evidence="8">pdfi3</plasmid>
    </source>
</reference>
<feature type="domain" description="UvrD-like helicase ATP-binding" evidence="6">
    <location>
        <begin position="156"/>
        <end position="533"/>
    </location>
</feature>
<keyword evidence="8" id="KW-1185">Reference proteome</keyword>
<dbReference type="InterPro" id="IPR000212">
    <property type="entry name" value="DNA_helicase_UvrD/REP"/>
</dbReference>
<dbReference type="GO" id="GO:0000725">
    <property type="term" value="P:recombinational repair"/>
    <property type="evidence" value="ECO:0007669"/>
    <property type="project" value="TreeGrafter"/>
</dbReference>
<keyword evidence="1 5" id="KW-0547">Nucleotide-binding</keyword>
<keyword evidence="2 5" id="KW-0378">Hydrolase</keyword>
<dbReference type="GO" id="GO:0043138">
    <property type="term" value="F:3'-5' DNA helicase activity"/>
    <property type="evidence" value="ECO:0007669"/>
    <property type="project" value="TreeGrafter"/>
</dbReference>
<evidence type="ECO:0000256" key="2">
    <source>
        <dbReference type="ARBA" id="ARBA00022801"/>
    </source>
</evidence>
<protein>
    <submittedName>
        <fullName evidence="7">DNA helicase UvrD</fullName>
    </submittedName>
</protein>
<dbReference type="EMBL" id="CP021084">
    <property type="protein sequence ID" value="ASN83477.1"/>
    <property type="molecule type" value="Genomic_DNA"/>
</dbReference>
<evidence type="ECO:0000313" key="8">
    <source>
        <dbReference type="Proteomes" id="UP000259030"/>
    </source>
</evidence>
<dbReference type="SUPFAM" id="SSF52540">
    <property type="entry name" value="P-loop containing nucleoside triphosphate hydrolases"/>
    <property type="match status" value="1"/>
</dbReference>
<dbReference type="Proteomes" id="UP000259030">
    <property type="component" value="Plasmid pDFI3"/>
</dbReference>
<dbReference type="Gene3D" id="3.40.50.300">
    <property type="entry name" value="P-loop containing nucleotide triphosphate hydrolases"/>
    <property type="match status" value="2"/>
</dbReference>
<dbReference type="Pfam" id="PF13538">
    <property type="entry name" value="UvrD_C_2"/>
    <property type="match status" value="1"/>
</dbReference>
<keyword evidence="7" id="KW-0614">Plasmid</keyword>
<evidence type="ECO:0000256" key="3">
    <source>
        <dbReference type="ARBA" id="ARBA00022806"/>
    </source>
</evidence>
<sequence length="699" mass="77263">MLRQIEAWEDRDRNAGADLETSLTLADTAEELAAVLSPHVHAPYFGRMQVNIGGRTQALYIGKHAFQDLKGPHHVVSWESDVGGLFYQTRTEWTTPTRLRGTVLHKRQLDVRDKTLLRVSDLYDARAGGETGAREQVLIERLGEASTTGMRDVVQTLQPEQNDAVRLDAGRNCVIQGAAGSGKTTIGFHRLAWMAHPERRQHQADAAHCMVLMPNEILADYSRKVLPGLGLDAVTVTTPERWALGFLGVEKMTLEDRTLHLLLTDRDTTRRKQAWLRAKALGSARIEEVLRRHLRDRLQGNARATHLEQRSEYLGRTVTYRIDPPALALLIAQTVQVDSRLGYRHELTRQLHAHFAAQSGADAGDAAAQATWQDLLGRVLRQVFLGLQPVTETRRLLADPQRLQAIGADLLTRHQLHALTLDPLAGVPRARTASIDVVELPAILTCYALLSGIGRREGRALHEYAHVVLDEGQDYSPLMYRMMARATRPGHISVLGDLNQGLHGYKGPNDWREVEQVLGGAQVATLTRTYRSTREITAVAAQIAQTYNRSGSPVVGVDRSGEAVRRSEGLGLQGLAGEVRSLLAAGHRNIALVTRNVLEADRLSPALRLHDVDAQPITTEQCRYRGGVVVLPVHYAKGLEFDACVAVNADNDHYDPAVEYERRLLYVTVSRGLHALSLHAPGALHDLLKPPPPLHPVLA</sequence>
<proteinExistence type="predicted"/>
<feature type="binding site" evidence="5">
    <location>
        <begin position="177"/>
        <end position="184"/>
    </location>
    <ligand>
        <name>ATP</name>
        <dbReference type="ChEBI" id="CHEBI:30616"/>
    </ligand>
</feature>
<dbReference type="InterPro" id="IPR027785">
    <property type="entry name" value="UvrD-like_helicase_C"/>
</dbReference>
<dbReference type="GO" id="GO:0005524">
    <property type="term" value="F:ATP binding"/>
    <property type="evidence" value="ECO:0007669"/>
    <property type="project" value="UniProtKB-UniRule"/>
</dbReference>
<organism evidence="7 8">
    <name type="scientific">Deinococcus ficus</name>
    <dbReference type="NCBI Taxonomy" id="317577"/>
    <lineage>
        <taxon>Bacteria</taxon>
        <taxon>Thermotogati</taxon>
        <taxon>Deinococcota</taxon>
        <taxon>Deinococci</taxon>
        <taxon>Deinococcales</taxon>
        <taxon>Deinococcaceae</taxon>
        <taxon>Deinococcus</taxon>
    </lineage>
</organism>
<evidence type="ECO:0000256" key="5">
    <source>
        <dbReference type="PROSITE-ProRule" id="PRU00560"/>
    </source>
</evidence>
<dbReference type="AlphaFoldDB" id="A0A221T3I1"/>
<dbReference type="GO" id="GO:0005829">
    <property type="term" value="C:cytosol"/>
    <property type="evidence" value="ECO:0007669"/>
    <property type="project" value="TreeGrafter"/>
</dbReference>
<keyword evidence="3 5" id="KW-0347">Helicase</keyword>
<dbReference type="GO" id="GO:0016787">
    <property type="term" value="F:hydrolase activity"/>
    <property type="evidence" value="ECO:0007669"/>
    <property type="project" value="UniProtKB-UniRule"/>
</dbReference>
<dbReference type="PANTHER" id="PTHR11070:SF17">
    <property type="entry name" value="DNA HELICASE IV"/>
    <property type="match status" value="1"/>
</dbReference>
<geneLocation type="plasmid" evidence="8">
    <name>pdfi3</name>
</geneLocation>